<evidence type="ECO:0000313" key="5">
    <source>
        <dbReference type="Proteomes" id="UP000182276"/>
    </source>
</evidence>
<dbReference type="SUPFAM" id="SSF50800">
    <property type="entry name" value="PK beta-barrel domain-like"/>
    <property type="match status" value="1"/>
</dbReference>
<dbReference type="Pfam" id="PF03473">
    <property type="entry name" value="MOSC"/>
    <property type="match status" value="1"/>
</dbReference>
<organism evidence="2 4">
    <name type="scientific">Stutzerimonas balearica DSM 6083</name>
    <dbReference type="NCBI Taxonomy" id="1123016"/>
    <lineage>
        <taxon>Bacteria</taxon>
        <taxon>Pseudomonadati</taxon>
        <taxon>Pseudomonadota</taxon>
        <taxon>Gammaproteobacteria</taxon>
        <taxon>Pseudomonadales</taxon>
        <taxon>Pseudomonadaceae</taxon>
        <taxon>Stutzerimonas</taxon>
    </lineage>
</organism>
<dbReference type="Proteomes" id="UP000031271">
    <property type="component" value="Chromosome"/>
</dbReference>
<dbReference type="SUPFAM" id="SSF141673">
    <property type="entry name" value="MOSC N-terminal domain-like"/>
    <property type="match status" value="1"/>
</dbReference>
<evidence type="ECO:0000259" key="1">
    <source>
        <dbReference type="PROSITE" id="PS51340"/>
    </source>
</evidence>
<dbReference type="RefSeq" id="WP_043219495.1">
    <property type="nucleotide sequence ID" value="NZ_CP007511.1"/>
</dbReference>
<gene>
    <name evidence="2" type="ORF">CL52_07530</name>
    <name evidence="3" type="ORF">SAMN05660875_10461</name>
</gene>
<dbReference type="PROSITE" id="PS51340">
    <property type="entry name" value="MOSC"/>
    <property type="match status" value="1"/>
</dbReference>
<dbReference type="InterPro" id="IPR011037">
    <property type="entry name" value="Pyrv_Knase-like_insert_dom_sf"/>
</dbReference>
<evidence type="ECO:0000313" key="2">
    <source>
        <dbReference type="EMBL" id="AJE14904.1"/>
    </source>
</evidence>
<dbReference type="GeneID" id="77259767"/>
<reference evidence="2 4" key="3">
    <citation type="journal article" name="Genome Announc.">
        <title>Complete Genome Sequence of Pseudomonas balearica DSM 6083T.</title>
        <authorList>
            <person name="Bennasar-Figueras A."/>
            <person name="Salva-Serra F."/>
            <person name="Jaen-Luchoro D."/>
            <person name="Segui C."/>
            <person name="Aliaga F."/>
            <person name="Busquets A."/>
            <person name="Gomila M."/>
            <person name="Moore E.R."/>
            <person name="Lalucat J."/>
        </authorList>
    </citation>
    <scope>NUCLEOTIDE SEQUENCE [LARGE SCALE GENOMIC DNA]</scope>
    <source>
        <strain evidence="4">DSM 6083</strain>
        <strain evidence="2">DSM6083</strain>
    </source>
</reference>
<dbReference type="KEGG" id="pbm:CL52_07530"/>
<dbReference type="EMBL" id="CP007511">
    <property type="protein sequence ID" value="AJE14904.1"/>
    <property type="molecule type" value="Genomic_DNA"/>
</dbReference>
<dbReference type="InterPro" id="IPR005302">
    <property type="entry name" value="MoCF_Sase_C"/>
</dbReference>
<protein>
    <submittedName>
        <fullName evidence="2">Molybdenum cofactor sulfurase</fullName>
    </submittedName>
</protein>
<feature type="domain" description="MOSC" evidence="1">
    <location>
        <begin position="116"/>
        <end position="266"/>
    </location>
</feature>
<dbReference type="InterPro" id="IPR005303">
    <property type="entry name" value="MOCOS_middle"/>
</dbReference>
<dbReference type="PANTHER" id="PTHR14237:SF19">
    <property type="entry name" value="MITOCHONDRIAL AMIDOXIME REDUCING COMPONENT 1"/>
    <property type="match status" value="1"/>
</dbReference>
<evidence type="ECO:0000313" key="3">
    <source>
        <dbReference type="EMBL" id="SDM33539.1"/>
    </source>
</evidence>
<reference evidence="4" key="1">
    <citation type="submission" date="2014-03" db="EMBL/GenBank/DDBJ databases">
        <title>Complete genome of Pseudomonas balearica DSM 6083T, a sewage water isolate from an enrichment with 2-methylnaphthalene.</title>
        <authorList>
            <person name="Salva-Serra F."/>
            <person name="Jaen-Luchoro D."/>
            <person name="Busquets A."/>
            <person name="Pena A."/>
            <person name="Gomila M."/>
            <person name="Bosch R."/>
            <person name="Nogales B."/>
            <person name="Garcia-Valdes E."/>
            <person name="Lalucat J."/>
            <person name="Bennasar A."/>
        </authorList>
    </citation>
    <scope>NUCLEOTIDE SEQUENCE [LARGE SCALE GENOMIC DNA]</scope>
    <source>
        <strain evidence="4">DSM 6083</strain>
    </source>
</reference>
<name>A0A8D3Y024_9GAMM</name>
<dbReference type="Proteomes" id="UP000182276">
    <property type="component" value="Unassembled WGS sequence"/>
</dbReference>
<proteinExistence type="predicted"/>
<dbReference type="GO" id="GO:0003824">
    <property type="term" value="F:catalytic activity"/>
    <property type="evidence" value="ECO:0007669"/>
    <property type="project" value="InterPro"/>
</dbReference>
<dbReference type="GO" id="GO:0030170">
    <property type="term" value="F:pyridoxal phosphate binding"/>
    <property type="evidence" value="ECO:0007669"/>
    <property type="project" value="InterPro"/>
</dbReference>
<reference evidence="3 5" key="2">
    <citation type="submission" date="2016-10" db="EMBL/GenBank/DDBJ databases">
        <authorList>
            <person name="Varghese N."/>
            <person name="Submissions S."/>
        </authorList>
    </citation>
    <scope>NUCLEOTIDE SEQUENCE [LARGE SCALE GENOMIC DNA]</scope>
    <source>
        <strain evidence="3 5">DSM 6083</strain>
    </source>
</reference>
<evidence type="ECO:0000313" key="4">
    <source>
        <dbReference type="Proteomes" id="UP000031271"/>
    </source>
</evidence>
<dbReference type="AlphaFoldDB" id="A0A8D3Y024"/>
<dbReference type="PANTHER" id="PTHR14237">
    <property type="entry name" value="MOLYBDOPTERIN COFACTOR SULFURASE MOSC"/>
    <property type="match status" value="1"/>
</dbReference>
<keyword evidence="5" id="KW-1185">Reference proteome</keyword>
<accession>A0A8D3Y024</accession>
<sequence>MQLSSIYRFALKSAAGESLSAARTDSLGLVGDRRWMLVDAQSGRFLTQRLLPQMTLLQARWLAADTLGLTAPGQSPIEVKVPGADSPRCGVLIWKETLSVPDAGDAAAAWLSDWLQRPCRLVYLPAEQGIQIDRNYARPGERAAFSDGFPFLLIGQASLDDLIERVGRPLKMLRFRPNLVVAGAEPYAEDRWKRIRIGDLELRVVKPCSRCVIPTIDLLTAERAADREPLTTLLGYRKGEGGVFFGQNLIAERPGELAVGMPVEVLE</sequence>
<dbReference type="GO" id="GO:0030151">
    <property type="term" value="F:molybdenum ion binding"/>
    <property type="evidence" value="ECO:0007669"/>
    <property type="project" value="InterPro"/>
</dbReference>
<dbReference type="Pfam" id="PF03476">
    <property type="entry name" value="MOSC_N"/>
    <property type="match status" value="1"/>
</dbReference>
<dbReference type="EMBL" id="FNHO01000004">
    <property type="protein sequence ID" value="SDM33539.1"/>
    <property type="molecule type" value="Genomic_DNA"/>
</dbReference>